<evidence type="ECO:0000259" key="6">
    <source>
        <dbReference type="PROSITE" id="PS50937"/>
    </source>
</evidence>
<keyword evidence="4" id="KW-0804">Transcription</keyword>
<dbReference type="SMART" id="SM00422">
    <property type="entry name" value="HTH_MERR"/>
    <property type="match status" value="1"/>
</dbReference>
<dbReference type="PRINTS" id="PR00040">
    <property type="entry name" value="HTHMERR"/>
</dbReference>
<dbReference type="SUPFAM" id="SSF46955">
    <property type="entry name" value="Putative DNA-binding domain"/>
    <property type="match status" value="1"/>
</dbReference>
<reference evidence="7 8" key="1">
    <citation type="submission" date="2020-08" db="EMBL/GenBank/DDBJ databases">
        <title>Sequencing the genomes of 1000 actinobacteria strains.</title>
        <authorList>
            <person name="Klenk H.-P."/>
        </authorList>
    </citation>
    <scope>NUCLEOTIDE SEQUENCE [LARGE SCALE GENOMIC DNA]</scope>
    <source>
        <strain evidence="7 8">DSM 41654</strain>
    </source>
</reference>
<dbReference type="PANTHER" id="PTHR30204">
    <property type="entry name" value="REDOX-CYCLING DRUG-SENSING TRANSCRIPTIONAL ACTIVATOR SOXR"/>
    <property type="match status" value="1"/>
</dbReference>
<dbReference type="InterPro" id="IPR000551">
    <property type="entry name" value="MerR-type_HTH_dom"/>
</dbReference>
<dbReference type="InterPro" id="IPR047057">
    <property type="entry name" value="MerR_fam"/>
</dbReference>
<feature type="compositionally biased region" description="Basic and acidic residues" evidence="5">
    <location>
        <begin position="125"/>
        <end position="145"/>
    </location>
</feature>
<dbReference type="GO" id="GO:0003677">
    <property type="term" value="F:DNA binding"/>
    <property type="evidence" value="ECO:0007669"/>
    <property type="project" value="UniProtKB-KW"/>
</dbReference>
<proteinExistence type="predicted"/>
<organism evidence="7 8">
    <name type="scientific">Kitasatospora kifunensis</name>
    <name type="common">Streptomyces kifunensis</name>
    <dbReference type="NCBI Taxonomy" id="58351"/>
    <lineage>
        <taxon>Bacteria</taxon>
        <taxon>Bacillati</taxon>
        <taxon>Actinomycetota</taxon>
        <taxon>Actinomycetes</taxon>
        <taxon>Kitasatosporales</taxon>
        <taxon>Streptomycetaceae</taxon>
        <taxon>Kitasatospora</taxon>
    </lineage>
</organism>
<evidence type="ECO:0000313" key="7">
    <source>
        <dbReference type="EMBL" id="MBB4926376.1"/>
    </source>
</evidence>
<keyword evidence="3 7" id="KW-0238">DNA-binding</keyword>
<evidence type="ECO:0000256" key="3">
    <source>
        <dbReference type="ARBA" id="ARBA00023125"/>
    </source>
</evidence>
<dbReference type="AlphaFoldDB" id="A0A7W7R6P5"/>
<dbReference type="GO" id="GO:0003700">
    <property type="term" value="F:DNA-binding transcription factor activity"/>
    <property type="evidence" value="ECO:0007669"/>
    <property type="project" value="InterPro"/>
</dbReference>
<dbReference type="Gene3D" id="1.10.1660.10">
    <property type="match status" value="1"/>
</dbReference>
<dbReference type="PANTHER" id="PTHR30204:SF69">
    <property type="entry name" value="MERR-FAMILY TRANSCRIPTIONAL REGULATOR"/>
    <property type="match status" value="1"/>
</dbReference>
<dbReference type="RefSeq" id="WP_221521645.1">
    <property type="nucleotide sequence ID" value="NZ_JACHJV010000001.1"/>
</dbReference>
<dbReference type="EMBL" id="JACHJV010000001">
    <property type="protein sequence ID" value="MBB4926376.1"/>
    <property type="molecule type" value="Genomic_DNA"/>
</dbReference>
<protein>
    <submittedName>
        <fullName evidence="7">DNA-binding transcriptional MerR regulator</fullName>
    </submittedName>
</protein>
<evidence type="ECO:0000256" key="4">
    <source>
        <dbReference type="ARBA" id="ARBA00023163"/>
    </source>
</evidence>
<evidence type="ECO:0000256" key="2">
    <source>
        <dbReference type="ARBA" id="ARBA00023015"/>
    </source>
</evidence>
<evidence type="ECO:0000313" key="8">
    <source>
        <dbReference type="Proteomes" id="UP000540506"/>
    </source>
</evidence>
<keyword evidence="1" id="KW-0678">Repressor</keyword>
<dbReference type="Pfam" id="PF13411">
    <property type="entry name" value="MerR_1"/>
    <property type="match status" value="1"/>
</dbReference>
<dbReference type="Proteomes" id="UP000540506">
    <property type="component" value="Unassembled WGS sequence"/>
</dbReference>
<sequence>MTRSSATGAAVLINELARRTGISTRALRHYDQRELLPSRRRPNGYRDFPESAVEQVRRIRLLLDIGLALEAVERLLPCFAEDGRLAPCPRAQERLRAQIESIDRSMATMRETRAMLVTALGQVDRPLDGDHARDPGDAGHRTRPS</sequence>
<evidence type="ECO:0000256" key="5">
    <source>
        <dbReference type="SAM" id="MobiDB-lite"/>
    </source>
</evidence>
<gene>
    <name evidence="7" type="ORF">FHR34_005369</name>
</gene>
<accession>A0A7W7R6P5</accession>
<dbReference type="InterPro" id="IPR009061">
    <property type="entry name" value="DNA-bd_dom_put_sf"/>
</dbReference>
<keyword evidence="2" id="KW-0805">Transcription regulation</keyword>
<keyword evidence="8" id="KW-1185">Reference proteome</keyword>
<evidence type="ECO:0000256" key="1">
    <source>
        <dbReference type="ARBA" id="ARBA00022491"/>
    </source>
</evidence>
<comment type="caution">
    <text evidence="7">The sequence shown here is derived from an EMBL/GenBank/DDBJ whole genome shotgun (WGS) entry which is preliminary data.</text>
</comment>
<name>A0A7W7R6P5_KITKI</name>
<dbReference type="PROSITE" id="PS50937">
    <property type="entry name" value="HTH_MERR_2"/>
    <property type="match status" value="1"/>
</dbReference>
<feature type="region of interest" description="Disordered" evidence="5">
    <location>
        <begin position="122"/>
        <end position="145"/>
    </location>
</feature>
<feature type="domain" description="HTH merR-type" evidence="6">
    <location>
        <begin position="13"/>
        <end position="78"/>
    </location>
</feature>